<accession>A0A1L7GSY9</accession>
<dbReference type="EMBL" id="CP019030">
    <property type="protein sequence ID" value="APU45146.1"/>
    <property type="molecule type" value="Genomic_DNA"/>
</dbReference>
<reference evidence="1 2" key="1">
    <citation type="submission" date="2016-12" db="EMBL/GenBank/DDBJ databases">
        <title>Complete Genome Sequence of Lactobacillus fermentum Strain SNUV175, a Probiotic for Treatment of Bacterial Vaginosis.</title>
        <authorList>
            <person name="Lee S."/>
            <person name="You H.J."/>
            <person name="Kwon B."/>
            <person name="Ko G."/>
        </authorList>
    </citation>
    <scope>NUCLEOTIDE SEQUENCE [LARGE SCALE GENOMIC DNA]</scope>
    <source>
        <strain evidence="1 2">SNUV175</strain>
    </source>
</reference>
<proteinExistence type="predicted"/>
<sequence>MLECDDYTIKPSREFVEAIRKEKVRVQDVIHNMSDEELDHASYSYHMYGVILSGMASGSFGRTLNEGIGKTFLELIRMTVATEQHYRGKQLG</sequence>
<dbReference type="AlphaFoldDB" id="A0A1L7GSY9"/>
<evidence type="ECO:0000313" key="2">
    <source>
        <dbReference type="Proteomes" id="UP000185427"/>
    </source>
</evidence>
<evidence type="ECO:0000313" key="1">
    <source>
        <dbReference type="EMBL" id="APU45146.1"/>
    </source>
</evidence>
<gene>
    <name evidence="1" type="ORF">BUW47_01145</name>
</gene>
<dbReference type="Proteomes" id="UP000185427">
    <property type="component" value="Chromosome"/>
</dbReference>
<organism evidence="1 2">
    <name type="scientific">Limosilactobacillus fermentum</name>
    <name type="common">Lactobacillus fermentum</name>
    <dbReference type="NCBI Taxonomy" id="1613"/>
    <lineage>
        <taxon>Bacteria</taxon>
        <taxon>Bacillati</taxon>
        <taxon>Bacillota</taxon>
        <taxon>Bacilli</taxon>
        <taxon>Lactobacillales</taxon>
        <taxon>Lactobacillaceae</taxon>
        <taxon>Limosilactobacillus</taxon>
    </lineage>
</organism>
<name>A0A1L7GSY9_LIMFE</name>
<protein>
    <submittedName>
        <fullName evidence="1">Uncharacterized protein</fullName>
    </submittedName>
</protein>